<evidence type="ECO:0000256" key="4">
    <source>
        <dbReference type="PROSITE-ProRule" id="PRU01377"/>
    </source>
</evidence>
<keyword evidence="2 4" id="KW-0646">Protease inhibitor</keyword>
<dbReference type="GO" id="GO:0008191">
    <property type="term" value="F:metalloendopeptidase inhibitor activity"/>
    <property type="evidence" value="ECO:0007669"/>
    <property type="project" value="UniProtKB-UniRule"/>
</dbReference>
<dbReference type="InterPro" id="IPR046350">
    <property type="entry name" value="Cystatin_sf"/>
</dbReference>
<name>A0AAV7RB96_PLEWA</name>
<evidence type="ECO:0000313" key="7">
    <source>
        <dbReference type="Proteomes" id="UP001066276"/>
    </source>
</evidence>
<dbReference type="Gene3D" id="3.10.450.10">
    <property type="match status" value="1"/>
</dbReference>
<protein>
    <recommendedName>
        <fullName evidence="5">Cystatin LXN-type domain-containing protein</fullName>
    </recommendedName>
</protein>
<organism evidence="6 7">
    <name type="scientific">Pleurodeles waltl</name>
    <name type="common">Iberian ribbed newt</name>
    <dbReference type="NCBI Taxonomy" id="8319"/>
    <lineage>
        <taxon>Eukaryota</taxon>
        <taxon>Metazoa</taxon>
        <taxon>Chordata</taxon>
        <taxon>Craniata</taxon>
        <taxon>Vertebrata</taxon>
        <taxon>Euteleostomi</taxon>
        <taxon>Amphibia</taxon>
        <taxon>Batrachia</taxon>
        <taxon>Caudata</taxon>
        <taxon>Salamandroidea</taxon>
        <taxon>Salamandridae</taxon>
        <taxon>Pleurodelinae</taxon>
        <taxon>Pleurodeles</taxon>
    </lineage>
</organism>
<dbReference type="Pfam" id="PF06907">
    <property type="entry name" value="LXN"/>
    <property type="match status" value="1"/>
</dbReference>
<dbReference type="GO" id="GO:0005615">
    <property type="term" value="C:extracellular space"/>
    <property type="evidence" value="ECO:0007669"/>
    <property type="project" value="TreeGrafter"/>
</dbReference>
<dbReference type="PANTHER" id="PTHR28591">
    <property type="entry name" value="LATEXIN"/>
    <property type="match status" value="1"/>
</dbReference>
<comment type="caution">
    <text evidence="6">The sequence shown here is derived from an EMBL/GenBank/DDBJ whole genome shotgun (WGS) entry which is preliminary data.</text>
</comment>
<proteinExistence type="inferred from homology"/>
<feature type="domain" description="Cystatin LXN-type" evidence="5">
    <location>
        <begin position="85"/>
        <end position="188"/>
    </location>
</feature>
<dbReference type="AlphaFoldDB" id="A0AAV7RB96"/>
<gene>
    <name evidence="6" type="ORF">NDU88_001324</name>
</gene>
<dbReference type="PROSITE" id="PS52033">
    <property type="entry name" value="CYSTATIN_LXN"/>
    <property type="match status" value="1"/>
</dbReference>
<keyword evidence="3" id="KW-0677">Repeat</keyword>
<dbReference type="SUPFAM" id="SSF54403">
    <property type="entry name" value="Cystatin/monellin"/>
    <property type="match status" value="1"/>
</dbReference>
<sequence>MGNPEDIEESGGAKKRKYKITFPLRDILKNVGSTVANCTAEIIYSLSPHIAPEISYTLDQELNKDTLDADNAFYTKMRSLEKPLEAGKIPDDFGNMSPEMEPIRNLAQIACGYIVWQNATEETKYNMIQVQSVQQVKREDEYLEFYYLVFFHDMVSQEIIPWKLQVLWHPEHGVEVKENSRQPRYGST</sequence>
<evidence type="ECO:0000313" key="6">
    <source>
        <dbReference type="EMBL" id="KAJ1148489.1"/>
    </source>
</evidence>
<evidence type="ECO:0000259" key="5">
    <source>
        <dbReference type="PROSITE" id="PS52033"/>
    </source>
</evidence>
<evidence type="ECO:0000256" key="1">
    <source>
        <dbReference type="ARBA" id="ARBA00010083"/>
    </source>
</evidence>
<keyword evidence="7" id="KW-1185">Reference proteome</keyword>
<dbReference type="Proteomes" id="UP001066276">
    <property type="component" value="Chromosome 5"/>
</dbReference>
<evidence type="ECO:0000256" key="3">
    <source>
        <dbReference type="ARBA" id="ARBA00022737"/>
    </source>
</evidence>
<evidence type="ECO:0000256" key="2">
    <source>
        <dbReference type="ARBA" id="ARBA00022690"/>
    </source>
</evidence>
<reference evidence="6" key="1">
    <citation type="journal article" date="2022" name="bioRxiv">
        <title>Sequencing and chromosome-scale assembly of the giantPleurodeles waltlgenome.</title>
        <authorList>
            <person name="Brown T."/>
            <person name="Elewa A."/>
            <person name="Iarovenko S."/>
            <person name="Subramanian E."/>
            <person name="Araus A.J."/>
            <person name="Petzold A."/>
            <person name="Susuki M."/>
            <person name="Suzuki K.-i.T."/>
            <person name="Hayashi T."/>
            <person name="Toyoda A."/>
            <person name="Oliveira C."/>
            <person name="Osipova E."/>
            <person name="Leigh N.D."/>
            <person name="Simon A."/>
            <person name="Yun M.H."/>
        </authorList>
    </citation>
    <scope>NUCLEOTIDE SEQUENCE</scope>
    <source>
        <strain evidence="6">20211129_DDA</strain>
        <tissue evidence="6">Liver</tissue>
    </source>
</reference>
<accession>A0AAV7RB96</accession>
<dbReference type="EMBL" id="JANPWB010000009">
    <property type="protein sequence ID" value="KAJ1148489.1"/>
    <property type="molecule type" value="Genomic_DNA"/>
</dbReference>
<comment type="similarity">
    <text evidence="1 4">Belongs to the protease inhibitor I47 (latexin) family.</text>
</comment>
<dbReference type="PANTHER" id="PTHR28591:SF1">
    <property type="entry name" value="LATEXIN"/>
    <property type="match status" value="1"/>
</dbReference>
<dbReference type="InterPro" id="IPR009684">
    <property type="entry name" value="Latexin"/>
</dbReference>
<dbReference type="InterPro" id="IPR049897">
    <property type="entry name" value="CYSTATIN_LXN"/>
</dbReference>